<evidence type="ECO:0000259" key="1">
    <source>
        <dbReference type="Pfam" id="PF05193"/>
    </source>
</evidence>
<reference evidence="2" key="2">
    <citation type="journal article" date="2021" name="PeerJ">
        <title>Extensive microbial diversity within the chicken gut microbiome revealed by metagenomics and culture.</title>
        <authorList>
            <person name="Gilroy R."/>
            <person name="Ravi A."/>
            <person name="Getino M."/>
            <person name="Pursley I."/>
            <person name="Horton D.L."/>
            <person name="Alikhan N.F."/>
            <person name="Baker D."/>
            <person name="Gharbi K."/>
            <person name="Hall N."/>
            <person name="Watson M."/>
            <person name="Adriaenssens E.M."/>
            <person name="Foster-Nyarko E."/>
            <person name="Jarju S."/>
            <person name="Secka A."/>
            <person name="Antonio M."/>
            <person name="Oren A."/>
            <person name="Chaudhuri R.R."/>
            <person name="La Ragione R."/>
            <person name="Hildebrand F."/>
            <person name="Pallen M.J."/>
        </authorList>
    </citation>
    <scope>NUCLEOTIDE SEQUENCE</scope>
    <source>
        <strain evidence="2">USAMLcec3-3695</strain>
    </source>
</reference>
<evidence type="ECO:0000313" key="3">
    <source>
        <dbReference type="Proteomes" id="UP000824109"/>
    </source>
</evidence>
<evidence type="ECO:0000313" key="2">
    <source>
        <dbReference type="EMBL" id="HIU57096.1"/>
    </source>
</evidence>
<dbReference type="Proteomes" id="UP000824109">
    <property type="component" value="Unassembled WGS sequence"/>
</dbReference>
<organism evidence="2 3">
    <name type="scientific">Candidatus Ornithomonoglobus merdipullorum</name>
    <dbReference type="NCBI Taxonomy" id="2840895"/>
    <lineage>
        <taxon>Bacteria</taxon>
        <taxon>Bacillati</taxon>
        <taxon>Bacillota</taxon>
        <taxon>Clostridia</taxon>
        <taxon>Candidatus Ornithomonoglobus</taxon>
    </lineage>
</organism>
<gene>
    <name evidence="2" type="ORF">IAA61_04695</name>
</gene>
<dbReference type="NCBIfam" id="NF047422">
    <property type="entry name" value="YfmF_fam"/>
    <property type="match status" value="1"/>
</dbReference>
<protein>
    <submittedName>
        <fullName evidence="2">Insulinase family protein</fullName>
    </submittedName>
</protein>
<dbReference type="EMBL" id="DVNB01000049">
    <property type="protein sequence ID" value="HIU57096.1"/>
    <property type="molecule type" value="Genomic_DNA"/>
</dbReference>
<dbReference type="InterPro" id="IPR050361">
    <property type="entry name" value="MPP/UQCRC_Complex"/>
</dbReference>
<dbReference type="PANTHER" id="PTHR11851">
    <property type="entry name" value="METALLOPROTEASE"/>
    <property type="match status" value="1"/>
</dbReference>
<dbReference type="Pfam" id="PF05193">
    <property type="entry name" value="Peptidase_M16_C"/>
    <property type="match status" value="1"/>
</dbReference>
<feature type="domain" description="Peptidase M16 C-terminal" evidence="1">
    <location>
        <begin position="181"/>
        <end position="351"/>
    </location>
</feature>
<dbReference type="AlphaFoldDB" id="A0A9D1SEF7"/>
<dbReference type="PANTHER" id="PTHR11851:SF186">
    <property type="entry name" value="INACTIVE METALLOPROTEASE YMFF-RELATED"/>
    <property type="match status" value="1"/>
</dbReference>
<reference evidence="2" key="1">
    <citation type="submission" date="2020-10" db="EMBL/GenBank/DDBJ databases">
        <authorList>
            <person name="Gilroy R."/>
        </authorList>
    </citation>
    <scope>NUCLEOTIDE SEQUENCE</scope>
    <source>
        <strain evidence="2">USAMLcec3-3695</strain>
    </source>
</reference>
<dbReference type="GO" id="GO:0046872">
    <property type="term" value="F:metal ion binding"/>
    <property type="evidence" value="ECO:0007669"/>
    <property type="project" value="InterPro"/>
</dbReference>
<name>A0A9D1SEF7_9FIRM</name>
<proteinExistence type="predicted"/>
<dbReference type="InterPro" id="IPR011249">
    <property type="entry name" value="Metalloenz_LuxS/M16"/>
</dbReference>
<dbReference type="Gene3D" id="3.30.830.10">
    <property type="entry name" value="Metalloenzyme, LuxS/M16 peptidase-like"/>
    <property type="match status" value="2"/>
</dbReference>
<sequence length="423" mass="47297">METLKINDNVSVSYIPMEKLKTTSVGVYIHRPLDRETATETALLPYVLKSASALCPDRESVARYLDDLYGATMGATVLKRGEDQVIYFDGETISDKFAPEGEKLLSGLLKLVLAAVFDPLVKNGEFDARIVEQEKINAKDRIDAFVNDKRAYASARCQQETARGTKFEIPRYGFKEEIDGITAKSLYEHYRSIITSSVIDIYVCGSGSAEEAAETVRDYVKEMSFMPAEIPFTEIIERGPGELHEVTEHMDVAQGKLAMGFLTGIRPGDDDFFALTVFNSVFGAGAHSKLFNNVREKLSLAYYASSQLEKFKGMVTVNAGIEFDNFQKAYDETIAQLEEIQAGHITEHEFVSSVSAILNLCSSYYDDQRALVSYYVSDKTARTNISLEEFAERIKRVTAEDVVRVSKKLRLDTVYFLAGKEES</sequence>
<dbReference type="InterPro" id="IPR007863">
    <property type="entry name" value="Peptidase_M16_C"/>
</dbReference>
<accession>A0A9D1SEF7</accession>
<comment type="caution">
    <text evidence="2">The sequence shown here is derived from an EMBL/GenBank/DDBJ whole genome shotgun (WGS) entry which is preliminary data.</text>
</comment>
<dbReference type="SUPFAM" id="SSF63411">
    <property type="entry name" value="LuxS/MPP-like metallohydrolase"/>
    <property type="match status" value="2"/>
</dbReference>